<dbReference type="SUPFAM" id="SSF52172">
    <property type="entry name" value="CheY-like"/>
    <property type="match status" value="1"/>
</dbReference>
<evidence type="ECO:0000256" key="1">
    <source>
        <dbReference type="ARBA" id="ARBA00022553"/>
    </source>
</evidence>
<dbReference type="InterPro" id="IPR039420">
    <property type="entry name" value="WalR-like"/>
</dbReference>
<dbReference type="Proteomes" id="UP001057498">
    <property type="component" value="Chromosome"/>
</dbReference>
<feature type="domain" description="Response regulatory" evidence="5">
    <location>
        <begin position="12"/>
        <end position="128"/>
    </location>
</feature>
<evidence type="ECO:0000256" key="3">
    <source>
        <dbReference type="PROSITE-ProRule" id="PRU00169"/>
    </source>
</evidence>
<dbReference type="SUPFAM" id="SSF46894">
    <property type="entry name" value="C-terminal effector domain of the bipartite response regulators"/>
    <property type="match status" value="1"/>
</dbReference>
<keyword evidence="1 3" id="KW-0597">Phosphoprotein</keyword>
<dbReference type="CDD" id="cd17535">
    <property type="entry name" value="REC_NarL-like"/>
    <property type="match status" value="1"/>
</dbReference>
<dbReference type="Pfam" id="PF00196">
    <property type="entry name" value="GerE"/>
    <property type="match status" value="1"/>
</dbReference>
<dbReference type="PANTHER" id="PTHR43214">
    <property type="entry name" value="TWO-COMPONENT RESPONSE REGULATOR"/>
    <property type="match status" value="1"/>
</dbReference>
<accession>A0ABM7YPD7</accession>
<proteinExistence type="predicted"/>
<dbReference type="GO" id="GO:0003677">
    <property type="term" value="F:DNA binding"/>
    <property type="evidence" value="ECO:0007669"/>
    <property type="project" value="UniProtKB-KW"/>
</dbReference>
<dbReference type="RefSeq" id="WP_251969670.1">
    <property type="nucleotide sequence ID" value="NZ_AP025730.1"/>
</dbReference>
<dbReference type="Gene3D" id="3.40.50.2300">
    <property type="match status" value="1"/>
</dbReference>
<dbReference type="InterPro" id="IPR016032">
    <property type="entry name" value="Sig_transdc_resp-reg_C-effctor"/>
</dbReference>
<feature type="modified residue" description="4-aspartylphosphate" evidence="3">
    <location>
        <position position="64"/>
    </location>
</feature>
<dbReference type="InterPro" id="IPR000792">
    <property type="entry name" value="Tscrpt_reg_LuxR_C"/>
</dbReference>
<dbReference type="PANTHER" id="PTHR43214:SF38">
    <property type="entry name" value="NITRATE_NITRITE RESPONSE REGULATOR PROTEIN NARL"/>
    <property type="match status" value="1"/>
</dbReference>
<gene>
    <name evidence="6" type="ORF">CATMQ487_33610</name>
</gene>
<dbReference type="InterPro" id="IPR001789">
    <property type="entry name" value="Sig_transdc_resp-reg_receiver"/>
</dbReference>
<keyword evidence="2 6" id="KW-0238">DNA-binding</keyword>
<feature type="domain" description="HTH luxR-type" evidence="4">
    <location>
        <begin position="160"/>
        <end position="227"/>
    </location>
</feature>
<keyword evidence="7" id="KW-1185">Reference proteome</keyword>
<name>A0ABM7YPD7_9BURK</name>
<dbReference type="SMART" id="SM00421">
    <property type="entry name" value="HTH_LUXR"/>
    <property type="match status" value="1"/>
</dbReference>
<reference evidence="6" key="1">
    <citation type="submission" date="2022-04" db="EMBL/GenBank/DDBJ databases">
        <title>Whole genome sequence of Sphaerotilus sp. FB-5.</title>
        <authorList>
            <person name="Takeda M."/>
            <person name="Narihara S."/>
            <person name="Akimoto M."/>
            <person name="Akimoto R."/>
            <person name="Nishiyashiki S."/>
            <person name="Murakami T."/>
        </authorList>
    </citation>
    <scope>NUCLEOTIDE SEQUENCE</scope>
    <source>
        <strain evidence="6">FB-5</strain>
    </source>
</reference>
<dbReference type="EMBL" id="AP025730">
    <property type="protein sequence ID" value="BDI06391.1"/>
    <property type="molecule type" value="Genomic_DNA"/>
</dbReference>
<sequence length="231" mass="24665">MPDTAAPLQPIRVFLAEDHAITLWGLQRLIESRPGRMTVVGTAPSRDSLLTHTALAQADVLLMDLDLAGADCLDLLPDVQRLSPAQVLVLTASEDPQRLCRAIELGARGVLHKSEAPQQILTAIEGVSSGAAWVSPQLMGQVLGRLTHAPARAAPPQDALQARIASLTARERGIVRVLSQSPSDKLLSVAGRLGMSETTLRNHLTTVYGKLGVRGRLELHVFAAEHGLTAE</sequence>
<evidence type="ECO:0000313" key="7">
    <source>
        <dbReference type="Proteomes" id="UP001057498"/>
    </source>
</evidence>
<dbReference type="SMART" id="SM00448">
    <property type="entry name" value="REC"/>
    <property type="match status" value="1"/>
</dbReference>
<evidence type="ECO:0000313" key="6">
    <source>
        <dbReference type="EMBL" id="BDI06391.1"/>
    </source>
</evidence>
<organism evidence="6 7">
    <name type="scientific">Sphaerotilus microaerophilus</name>
    <dbReference type="NCBI Taxonomy" id="2914710"/>
    <lineage>
        <taxon>Bacteria</taxon>
        <taxon>Pseudomonadati</taxon>
        <taxon>Pseudomonadota</taxon>
        <taxon>Betaproteobacteria</taxon>
        <taxon>Burkholderiales</taxon>
        <taxon>Sphaerotilaceae</taxon>
        <taxon>Sphaerotilus</taxon>
    </lineage>
</organism>
<protein>
    <submittedName>
        <fullName evidence="6">DNA-binding response regulator</fullName>
    </submittedName>
</protein>
<dbReference type="PROSITE" id="PS50043">
    <property type="entry name" value="HTH_LUXR_2"/>
    <property type="match status" value="1"/>
</dbReference>
<dbReference type="InterPro" id="IPR011006">
    <property type="entry name" value="CheY-like_superfamily"/>
</dbReference>
<evidence type="ECO:0000259" key="5">
    <source>
        <dbReference type="PROSITE" id="PS50110"/>
    </source>
</evidence>
<evidence type="ECO:0000259" key="4">
    <source>
        <dbReference type="PROSITE" id="PS50043"/>
    </source>
</evidence>
<evidence type="ECO:0000256" key="2">
    <source>
        <dbReference type="ARBA" id="ARBA00023125"/>
    </source>
</evidence>
<dbReference type="PROSITE" id="PS50110">
    <property type="entry name" value="RESPONSE_REGULATORY"/>
    <property type="match status" value="1"/>
</dbReference>
<dbReference type="Pfam" id="PF00072">
    <property type="entry name" value="Response_reg"/>
    <property type="match status" value="1"/>
</dbReference>
<dbReference type="InterPro" id="IPR058245">
    <property type="entry name" value="NreC/VraR/RcsB-like_REC"/>
</dbReference>